<dbReference type="OrthoDB" id="1495896at2"/>
<dbReference type="InterPro" id="IPR008620">
    <property type="entry name" value="FixH"/>
</dbReference>
<protein>
    <submittedName>
        <fullName evidence="2">Nitrogen fixation protein FixH</fullName>
    </submittedName>
</protein>
<keyword evidence="3" id="KW-1185">Reference proteome</keyword>
<keyword evidence="1" id="KW-0812">Transmembrane</keyword>
<feature type="transmembrane region" description="Helical" evidence="1">
    <location>
        <begin position="7"/>
        <end position="30"/>
    </location>
</feature>
<organism evidence="2 3">
    <name type="scientific">Litoreibacter meonggei</name>
    <dbReference type="NCBI Taxonomy" id="1049199"/>
    <lineage>
        <taxon>Bacteria</taxon>
        <taxon>Pseudomonadati</taxon>
        <taxon>Pseudomonadota</taxon>
        <taxon>Alphaproteobacteria</taxon>
        <taxon>Rhodobacterales</taxon>
        <taxon>Roseobacteraceae</taxon>
        <taxon>Litoreibacter</taxon>
    </lineage>
</organism>
<dbReference type="Pfam" id="PF05751">
    <property type="entry name" value="FixH"/>
    <property type="match status" value="1"/>
</dbReference>
<sequence>MTREIKGIHVFAMFAFGFSIIIGVNLTLAFQAVRTFPGLETKNSYVASQSFDARRKAQLSLGWDVKAGYADGVLRLEIRDASGPVDPASINSTLGRATNISQDQSPAFSFDGTAHLAAAELASGNWNLRLRAIAEDGTVFEQRIPFVVPK</sequence>
<dbReference type="AlphaFoldDB" id="A0A497VBA3"/>
<gene>
    <name evidence="2" type="ORF">BCF46_3432</name>
</gene>
<keyword evidence="1" id="KW-1133">Transmembrane helix</keyword>
<dbReference type="Proteomes" id="UP000269157">
    <property type="component" value="Unassembled WGS sequence"/>
</dbReference>
<comment type="caution">
    <text evidence="2">The sequence shown here is derived from an EMBL/GenBank/DDBJ whole genome shotgun (WGS) entry which is preliminary data.</text>
</comment>
<proteinExistence type="predicted"/>
<dbReference type="EMBL" id="RCCE01000006">
    <property type="protein sequence ID" value="RLJ40861.1"/>
    <property type="molecule type" value="Genomic_DNA"/>
</dbReference>
<reference evidence="2 3" key="1">
    <citation type="submission" date="2018-10" db="EMBL/GenBank/DDBJ databases">
        <title>Genomic Encyclopedia of Archaeal and Bacterial Type Strains, Phase II (KMG-II): from individual species to whole genera.</title>
        <authorList>
            <person name="Goeker M."/>
        </authorList>
    </citation>
    <scope>NUCLEOTIDE SEQUENCE [LARGE SCALE GENOMIC DNA]</scope>
    <source>
        <strain evidence="2 3">DSM 29466</strain>
    </source>
</reference>
<evidence type="ECO:0000256" key="1">
    <source>
        <dbReference type="SAM" id="Phobius"/>
    </source>
</evidence>
<evidence type="ECO:0000313" key="3">
    <source>
        <dbReference type="Proteomes" id="UP000269157"/>
    </source>
</evidence>
<name>A0A497VBA3_9RHOB</name>
<dbReference type="RefSeq" id="WP_121027121.1">
    <property type="nucleotide sequence ID" value="NZ_RCCE01000006.1"/>
</dbReference>
<evidence type="ECO:0000313" key="2">
    <source>
        <dbReference type="EMBL" id="RLJ40861.1"/>
    </source>
</evidence>
<keyword evidence="1" id="KW-0472">Membrane</keyword>
<accession>A0A497VBA3</accession>